<evidence type="ECO:0000313" key="2">
    <source>
        <dbReference type="Proteomes" id="UP000609121"/>
    </source>
</evidence>
<reference evidence="1" key="1">
    <citation type="submission" date="2020-09" db="EMBL/GenBank/DDBJ databases">
        <title>A novel bacterium of genus Mangrovicoccus, isolated from South China Sea.</title>
        <authorList>
            <person name="Huang H."/>
            <person name="Mo K."/>
            <person name="Hu Y."/>
        </authorList>
    </citation>
    <scope>NUCLEOTIDE SEQUENCE</scope>
    <source>
        <strain evidence="1">HB182678</strain>
    </source>
</reference>
<organism evidence="1 2">
    <name type="scientific">Mangrovicoccus algicola</name>
    <dbReference type="NCBI Taxonomy" id="2771008"/>
    <lineage>
        <taxon>Bacteria</taxon>
        <taxon>Pseudomonadati</taxon>
        <taxon>Pseudomonadota</taxon>
        <taxon>Alphaproteobacteria</taxon>
        <taxon>Rhodobacterales</taxon>
        <taxon>Paracoccaceae</taxon>
        <taxon>Mangrovicoccus</taxon>
    </lineage>
</organism>
<sequence>MASPYMSLARAYQELGSSVVLSSGDELRSMHAARNPEWFGLDAEGGHPAMMVDRSWPQTRPGGKWFIEVNPRSWPQDTTRRRRKTERLLDFLEKFTGQPIGIVFCEFPPGGEGGATKIAPRPDLAAIVRKGETEHVYLLEVVKRQSLTA</sequence>
<proteinExistence type="predicted"/>
<gene>
    <name evidence="1" type="ORF">ICN82_16355</name>
</gene>
<dbReference type="EMBL" id="JACVXA010000058">
    <property type="protein sequence ID" value="MBE3639776.1"/>
    <property type="molecule type" value="Genomic_DNA"/>
</dbReference>
<dbReference type="RefSeq" id="WP_193184791.1">
    <property type="nucleotide sequence ID" value="NZ_JACVXA010000058.1"/>
</dbReference>
<dbReference type="Proteomes" id="UP000609121">
    <property type="component" value="Unassembled WGS sequence"/>
</dbReference>
<evidence type="ECO:0000313" key="1">
    <source>
        <dbReference type="EMBL" id="MBE3639776.1"/>
    </source>
</evidence>
<accession>A0A8J6ZBW8</accession>
<comment type="caution">
    <text evidence="1">The sequence shown here is derived from an EMBL/GenBank/DDBJ whole genome shotgun (WGS) entry which is preliminary data.</text>
</comment>
<protein>
    <submittedName>
        <fullName evidence="1">Uncharacterized protein</fullName>
    </submittedName>
</protein>
<dbReference type="AlphaFoldDB" id="A0A8J6ZBW8"/>
<name>A0A8J6ZBW8_9RHOB</name>
<keyword evidence="2" id="KW-1185">Reference proteome</keyword>